<accession>A0A3R7FCX8</accession>
<evidence type="ECO:0000313" key="1">
    <source>
        <dbReference type="EMBL" id="RHZ31062.1"/>
    </source>
</evidence>
<comment type="caution">
    <text evidence="1">The sequence shown here is derived from an EMBL/GenBank/DDBJ whole genome shotgun (WGS) entry which is preliminary data.</text>
</comment>
<dbReference type="EMBL" id="QUTF01010748">
    <property type="protein sequence ID" value="RHZ31062.1"/>
    <property type="molecule type" value="Genomic_DNA"/>
</dbReference>
<proteinExistence type="predicted"/>
<organism evidence="1 2">
    <name type="scientific">Aphanomyces astaci</name>
    <name type="common">Crayfish plague agent</name>
    <dbReference type="NCBI Taxonomy" id="112090"/>
    <lineage>
        <taxon>Eukaryota</taxon>
        <taxon>Sar</taxon>
        <taxon>Stramenopiles</taxon>
        <taxon>Oomycota</taxon>
        <taxon>Saprolegniomycetes</taxon>
        <taxon>Saprolegniales</taxon>
        <taxon>Verrucalvaceae</taxon>
        <taxon>Aphanomyces</taxon>
    </lineage>
</organism>
<dbReference type="Proteomes" id="UP000286510">
    <property type="component" value="Unassembled WGS sequence"/>
</dbReference>
<dbReference type="AlphaFoldDB" id="A0A3R7FCX8"/>
<protein>
    <submittedName>
        <fullName evidence="1">Uncharacterized protein</fullName>
    </submittedName>
</protein>
<evidence type="ECO:0000313" key="2">
    <source>
        <dbReference type="Proteomes" id="UP000286510"/>
    </source>
</evidence>
<dbReference type="VEuPathDB" id="FungiDB:H257_05513"/>
<feature type="non-terminal residue" evidence="1">
    <location>
        <position position="207"/>
    </location>
</feature>
<sequence>MATSVPLLSEEPAAVQAAEDVGMGSDDAVKVLNAPALPQPPSFKGSTESERRAFMREYQRYTSQVMVLQSMGQRPFLMPVGSCMDLFSNRRIAMFDFGKSHGDVTEDEWVAWLMEAHDEAPDELDALEKRLQVAVQFDTKILDADSRVSRMLDNSMKTLEADGQEWVIHKEGKLMVGIITKAIKPAPLQLAVSKQLQLQRNKVLKSD</sequence>
<gene>
    <name evidence="1" type="ORF">DYB26_012144</name>
</gene>
<reference evidence="1 2" key="1">
    <citation type="submission" date="2018-08" db="EMBL/GenBank/DDBJ databases">
        <title>Aphanomyces genome sequencing and annotation.</title>
        <authorList>
            <person name="Minardi D."/>
            <person name="Oidtmann B."/>
            <person name="Van Der Giezen M."/>
            <person name="Studholme D.J."/>
        </authorList>
    </citation>
    <scope>NUCLEOTIDE SEQUENCE [LARGE SCALE GENOMIC DNA]</scope>
    <source>
        <strain evidence="1 2">FDL457</strain>
    </source>
</reference>
<name>A0A3R7FCX8_APHAT</name>